<accession>A0A174KZT9</accession>
<proteinExistence type="predicted"/>
<dbReference type="Pfam" id="PF12646">
    <property type="entry name" value="DUF3783"/>
    <property type="match status" value="1"/>
</dbReference>
<protein>
    <submittedName>
        <fullName evidence="1">Domain of uncharacterized function (DUF3783)</fullName>
    </submittedName>
</protein>
<dbReference type="Proteomes" id="UP000095485">
    <property type="component" value="Unassembled WGS sequence"/>
</dbReference>
<dbReference type="InterPro" id="IPR016621">
    <property type="entry name" value="UCP014543"/>
</dbReference>
<name>A0A174KZT9_9FIRM</name>
<dbReference type="EMBL" id="CZAY01000003">
    <property type="protein sequence ID" value="CUP15045.1"/>
    <property type="molecule type" value="Genomic_DNA"/>
</dbReference>
<evidence type="ECO:0000313" key="1">
    <source>
        <dbReference type="EMBL" id="CUP15045.1"/>
    </source>
</evidence>
<sequence>MHMKSIMLCYNLKGTKKGRKIGMLGSFLGFRVKYVEKEEYSKTIGVLTGLKEEVAEEASREETSGTDKEKNEEITDFEEEMLVMLLADNRILDKLLFQMKKEKVQVPLKAIVTAKNQNWTSTALYSEIKREHESMTKAEQAGKKKEE</sequence>
<dbReference type="AlphaFoldDB" id="A0A174KZT9"/>
<organism evidence="1 2">
    <name type="scientific">Dorea longicatena</name>
    <dbReference type="NCBI Taxonomy" id="88431"/>
    <lineage>
        <taxon>Bacteria</taxon>
        <taxon>Bacillati</taxon>
        <taxon>Bacillota</taxon>
        <taxon>Clostridia</taxon>
        <taxon>Lachnospirales</taxon>
        <taxon>Lachnospiraceae</taxon>
        <taxon>Dorea</taxon>
    </lineage>
</organism>
<evidence type="ECO:0000313" key="2">
    <source>
        <dbReference type="Proteomes" id="UP000095485"/>
    </source>
</evidence>
<gene>
    <name evidence="1" type="ORF">ERS852526_00545</name>
</gene>
<dbReference type="STRING" id="88431.ERS852423_00239"/>
<reference evidence="1 2" key="1">
    <citation type="submission" date="2015-09" db="EMBL/GenBank/DDBJ databases">
        <authorList>
            <consortium name="Pathogen Informatics"/>
        </authorList>
    </citation>
    <scope>NUCLEOTIDE SEQUENCE [LARGE SCALE GENOMIC DNA]</scope>
    <source>
        <strain evidence="1 2">2789STDY5834914</strain>
    </source>
</reference>